<protein>
    <submittedName>
        <fullName evidence="10">PLP-dependent transferase</fullName>
    </submittedName>
</protein>
<keyword evidence="4" id="KW-0456">Lyase</keyword>
<dbReference type="InterPro" id="IPR015424">
    <property type="entry name" value="PyrdxlP-dep_Trfase"/>
</dbReference>
<dbReference type="GO" id="GO:0019450">
    <property type="term" value="P:L-cysteine catabolic process to pyruvate"/>
    <property type="evidence" value="ECO:0007669"/>
    <property type="project" value="TreeGrafter"/>
</dbReference>
<dbReference type="Proteomes" id="UP000325161">
    <property type="component" value="Chromosome"/>
</dbReference>
<dbReference type="PANTHER" id="PTHR43500">
    <property type="entry name" value="CYSTATHIONINE BETA-LYASE-RELATED"/>
    <property type="match status" value="1"/>
</dbReference>
<comment type="cofactor">
    <cofactor evidence="1 9">
        <name>pyridoxal 5'-phosphate</name>
        <dbReference type="ChEBI" id="CHEBI:597326"/>
    </cofactor>
</comment>
<feature type="modified residue" description="N6-(pyridoxal phosphate)lysine" evidence="8">
    <location>
        <position position="191"/>
    </location>
</feature>
<comment type="catalytic activity">
    <reaction evidence="6">
        <text>L,L-cystathionine + H2O = L-homocysteine + pyruvate + NH4(+)</text>
        <dbReference type="Rhea" id="RHEA:13965"/>
        <dbReference type="ChEBI" id="CHEBI:15361"/>
        <dbReference type="ChEBI" id="CHEBI:15377"/>
        <dbReference type="ChEBI" id="CHEBI:28938"/>
        <dbReference type="ChEBI" id="CHEBI:58161"/>
        <dbReference type="ChEBI" id="CHEBI:58199"/>
    </reaction>
</comment>
<dbReference type="InterPro" id="IPR054542">
    <property type="entry name" value="Cys_met_metab_PP"/>
</dbReference>
<comment type="catalytic activity">
    <reaction evidence="7">
        <text>an S-substituted L-cysteine + H2O = a thiol + pyruvate + NH4(+)</text>
        <dbReference type="Rhea" id="RHEA:18121"/>
        <dbReference type="ChEBI" id="CHEBI:15361"/>
        <dbReference type="ChEBI" id="CHEBI:15377"/>
        <dbReference type="ChEBI" id="CHEBI:28938"/>
        <dbReference type="ChEBI" id="CHEBI:29256"/>
        <dbReference type="ChEBI" id="CHEBI:58717"/>
        <dbReference type="EC" id="4.4.1.13"/>
    </reaction>
</comment>
<dbReference type="OrthoDB" id="9805807at2"/>
<evidence type="ECO:0000256" key="3">
    <source>
        <dbReference type="ARBA" id="ARBA00022898"/>
    </source>
</evidence>
<evidence type="ECO:0000256" key="4">
    <source>
        <dbReference type="ARBA" id="ARBA00023239"/>
    </source>
</evidence>
<dbReference type="SUPFAM" id="SSF53383">
    <property type="entry name" value="PLP-dependent transferases"/>
    <property type="match status" value="1"/>
</dbReference>
<dbReference type="GO" id="GO:0016740">
    <property type="term" value="F:transferase activity"/>
    <property type="evidence" value="ECO:0007669"/>
    <property type="project" value="UniProtKB-KW"/>
</dbReference>
<dbReference type="EMBL" id="CP043046">
    <property type="protein sequence ID" value="QEI05686.1"/>
    <property type="molecule type" value="Genomic_DNA"/>
</dbReference>
<keyword evidence="10" id="KW-0808">Transferase</keyword>
<dbReference type="PROSITE" id="PS00868">
    <property type="entry name" value="CYS_MET_METAB_PP"/>
    <property type="match status" value="1"/>
</dbReference>
<dbReference type="Gene3D" id="3.40.640.10">
    <property type="entry name" value="Type I PLP-dependent aspartate aminotransferase-like (Major domain)"/>
    <property type="match status" value="1"/>
</dbReference>
<sequence>MQSFSSLVPPVMRASTVKFASLEDFVTRGSRLPDGFSYGTTGTPTHRQLESRIAALDGGAHCVVVPSGQAAVALVMMALLKSGDHLLISDSSYGPAQTFALEHMATLGVIVERYDPCIDGDTFGTLIRPATKLIWMESPGSITMEVQDVEAIVAQARKHGVLTAIDNTWSSPLYFQPLTLGVDLCIHACTKYMGGHSDLLMGSISANDFELYRRMRHLQSYMGLASSADDCFLVERGLETLALRMAHQSAVALDLAAWLETQDCVQQVLHPALKSSPSHALWQRYFTGSGGVFSMALTPAPVDAYKALFDDLQTFSIGASWGSVHSLIAYYPAQIQDSRAFPLVRTPLVRVSVGLEGAERLREDLDRALRRFQAVAAASPQQA</sequence>
<dbReference type="GO" id="GO:0030170">
    <property type="term" value="F:pyridoxal phosphate binding"/>
    <property type="evidence" value="ECO:0007669"/>
    <property type="project" value="InterPro"/>
</dbReference>
<comment type="pathway">
    <text evidence="5">Amino-acid biosynthesis; L-methionine biosynthesis via de novo pathway; L-homocysteine from L-cystathionine: step 1/1.</text>
</comment>
<organism evidence="10 11">
    <name type="scientific">Pigmentiphaga aceris</name>
    <dbReference type="NCBI Taxonomy" id="1940612"/>
    <lineage>
        <taxon>Bacteria</taxon>
        <taxon>Pseudomonadati</taxon>
        <taxon>Pseudomonadota</taxon>
        <taxon>Betaproteobacteria</taxon>
        <taxon>Burkholderiales</taxon>
        <taxon>Alcaligenaceae</taxon>
        <taxon>Pigmentiphaga</taxon>
    </lineage>
</organism>
<accession>A0A5C0AVF3</accession>
<keyword evidence="11" id="KW-1185">Reference proteome</keyword>
<dbReference type="InterPro" id="IPR015422">
    <property type="entry name" value="PyrdxlP-dep_Trfase_small"/>
</dbReference>
<dbReference type="RefSeq" id="WP_148814069.1">
    <property type="nucleotide sequence ID" value="NZ_CP043046.1"/>
</dbReference>
<dbReference type="GO" id="GO:0019346">
    <property type="term" value="P:transsulfuration"/>
    <property type="evidence" value="ECO:0007669"/>
    <property type="project" value="InterPro"/>
</dbReference>
<dbReference type="Pfam" id="PF01053">
    <property type="entry name" value="Cys_Met_Meta_PP"/>
    <property type="match status" value="1"/>
</dbReference>
<gene>
    <name evidence="10" type="ORF">FXN63_07400</name>
</gene>
<evidence type="ECO:0000313" key="11">
    <source>
        <dbReference type="Proteomes" id="UP000325161"/>
    </source>
</evidence>
<evidence type="ECO:0000256" key="1">
    <source>
        <dbReference type="ARBA" id="ARBA00001933"/>
    </source>
</evidence>
<dbReference type="KEGG" id="pacr:FXN63_07400"/>
<dbReference type="AlphaFoldDB" id="A0A5C0AVF3"/>
<evidence type="ECO:0000256" key="6">
    <source>
        <dbReference type="ARBA" id="ARBA00047517"/>
    </source>
</evidence>
<evidence type="ECO:0000256" key="7">
    <source>
        <dbReference type="ARBA" id="ARBA00047625"/>
    </source>
</evidence>
<evidence type="ECO:0000313" key="10">
    <source>
        <dbReference type="EMBL" id="QEI05686.1"/>
    </source>
</evidence>
<dbReference type="InterPro" id="IPR006233">
    <property type="entry name" value="Cys_b_lyase_bac"/>
</dbReference>
<dbReference type="PANTHER" id="PTHR43500:SF1">
    <property type="entry name" value="CYSTATHIONINE BETA-LYASE-RELATED"/>
    <property type="match status" value="1"/>
</dbReference>
<dbReference type="PIRSF" id="PIRSF001434">
    <property type="entry name" value="CGS"/>
    <property type="match status" value="1"/>
</dbReference>
<reference evidence="10 11" key="1">
    <citation type="submission" date="2019-08" db="EMBL/GenBank/DDBJ databases">
        <title>Amphibian skin-associated Pigmentiphaga: genome sequence and occurrence across geography and hosts.</title>
        <authorList>
            <person name="Bletz M.C."/>
            <person name="Bunk B."/>
            <person name="Sproeer C."/>
            <person name="Biwer P."/>
            <person name="Reiter S."/>
            <person name="Rabemananjara F.C.E."/>
            <person name="Schulz S."/>
            <person name="Overmann J."/>
            <person name="Vences M."/>
        </authorList>
    </citation>
    <scope>NUCLEOTIDE SEQUENCE [LARGE SCALE GENOMIC DNA]</scope>
    <source>
        <strain evidence="10 11">Mada1488</strain>
    </source>
</reference>
<keyword evidence="3 8" id="KW-0663">Pyridoxal phosphate</keyword>
<dbReference type="Gene3D" id="3.90.1150.10">
    <property type="entry name" value="Aspartate Aminotransferase, domain 1"/>
    <property type="match status" value="1"/>
</dbReference>
<comment type="similarity">
    <text evidence="2 9">Belongs to the trans-sulfuration enzymes family.</text>
</comment>
<dbReference type="GO" id="GO:0047804">
    <property type="term" value="F:cysteine-S-conjugate beta-lyase activity"/>
    <property type="evidence" value="ECO:0007669"/>
    <property type="project" value="UniProtKB-EC"/>
</dbReference>
<dbReference type="InterPro" id="IPR000277">
    <property type="entry name" value="Cys/Met-Metab_PyrdxlP-dep_enz"/>
</dbReference>
<evidence type="ECO:0000256" key="2">
    <source>
        <dbReference type="ARBA" id="ARBA00009077"/>
    </source>
</evidence>
<dbReference type="FunFam" id="3.40.640.10:FF:000046">
    <property type="entry name" value="Cystathionine gamma-lyase"/>
    <property type="match status" value="1"/>
</dbReference>
<name>A0A5C0AVF3_9BURK</name>
<evidence type="ECO:0000256" key="5">
    <source>
        <dbReference type="ARBA" id="ARBA00046315"/>
    </source>
</evidence>
<proteinExistence type="inferred from homology"/>
<evidence type="ECO:0000256" key="9">
    <source>
        <dbReference type="RuleBase" id="RU362118"/>
    </source>
</evidence>
<dbReference type="InterPro" id="IPR015421">
    <property type="entry name" value="PyrdxlP-dep_Trfase_major"/>
</dbReference>
<evidence type="ECO:0000256" key="8">
    <source>
        <dbReference type="PIRSR" id="PIRSR001434-2"/>
    </source>
</evidence>